<name>A0AAW8M859_9PSED</name>
<evidence type="ECO:0000313" key="1">
    <source>
        <dbReference type="EMBL" id="MDR6957913.1"/>
    </source>
</evidence>
<organism evidence="1 2">
    <name type="scientific">Pseudomonas brassicacearum</name>
    <dbReference type="NCBI Taxonomy" id="930166"/>
    <lineage>
        <taxon>Bacteria</taxon>
        <taxon>Pseudomonadati</taxon>
        <taxon>Pseudomonadota</taxon>
        <taxon>Gammaproteobacteria</taxon>
        <taxon>Pseudomonadales</taxon>
        <taxon>Pseudomonadaceae</taxon>
        <taxon>Pseudomonas</taxon>
    </lineage>
</organism>
<reference evidence="1" key="1">
    <citation type="submission" date="2023-07" db="EMBL/GenBank/DDBJ databases">
        <title>Sorghum-associated microbial communities from plants grown in Nebraska, USA.</title>
        <authorList>
            <person name="Schachtman D."/>
        </authorList>
    </citation>
    <scope>NUCLEOTIDE SEQUENCE</scope>
    <source>
        <strain evidence="1">3432</strain>
    </source>
</reference>
<dbReference type="EMBL" id="JAVDVC010000003">
    <property type="protein sequence ID" value="MDR6957913.1"/>
    <property type="molecule type" value="Genomic_DNA"/>
</dbReference>
<evidence type="ECO:0000313" key="2">
    <source>
        <dbReference type="Proteomes" id="UP001252613"/>
    </source>
</evidence>
<comment type="caution">
    <text evidence="1">The sequence shown here is derived from an EMBL/GenBank/DDBJ whole genome shotgun (WGS) entry which is preliminary data.</text>
</comment>
<accession>A0AAW8M859</accession>
<gene>
    <name evidence="1" type="ORF">J2W43_001894</name>
</gene>
<protein>
    <submittedName>
        <fullName evidence="1">Uncharacterized protein</fullName>
    </submittedName>
</protein>
<proteinExistence type="predicted"/>
<sequence>MLKFPIDRQTANLLANTGQGNVLVRGTAFEEASRFNHDLATFMSSAVARHAQAPA</sequence>
<dbReference type="Proteomes" id="UP001252613">
    <property type="component" value="Unassembled WGS sequence"/>
</dbReference>
<dbReference type="AlphaFoldDB" id="A0AAW8M859"/>
<dbReference type="RefSeq" id="WP_310359195.1">
    <property type="nucleotide sequence ID" value="NZ_JAVDVC010000003.1"/>
</dbReference>